<dbReference type="Proteomes" id="UP000814033">
    <property type="component" value="Unassembled WGS sequence"/>
</dbReference>
<gene>
    <name evidence="1" type="ORF">FA95DRAFT_1504529</name>
</gene>
<name>A0ACB8R5B1_9AGAM</name>
<sequence length="740" mass="83986">VDDLLVFWTPGVWFSRTARCDRGRLFLAALVPLVCDLPAAKQIAGFTNYNSKNFCSYCLLTISDIDDNIDIEAWTFRTYEQHIADAKAWRDAKTPAKRKEKENEHGVRWSELLRLPYWNPVVHTVAESMHALYLGLLRNHCFVIWGMEIGLDDNDVGAGHVGKQIQRPSDEQLAKARAVLDQGGDLEALKNCKKPALWHLCEEYGLRMSGTIKGLATTLIRWVSHSPPPKANGRHDTSLSPSDDSSTLQSTRTRQSEVEKEHLINDADQKLSTAATVDKAVLTGYTRAILKELCKRRQLPSYKVENKLFGKAPETKKTDPKAGVLGRKVLGEVRKDMEKTQLPAWVSPVPSNVGSKGHGKLSADHWLTFTTVHLVITLIRLWGAEEGRYKQILDNFIDLVAAVQVAGLRFLTMDNIEFYELIMTRYLKTMKALYRHAKVKAIHHLALHLSDFLRLFGPVHAWRAFAFERYNYILQQENTNGKFGELELTFMKHTSRSANLRPLLDDPHIKKKLSKLVDEYDALRQEDRRGTRIQDTINIHSSDGVPRLDRCQDEQCLSDAQYEALAKKLSEDCPGMYVRDGAKTQAGQISLTRTVTTASRIFLAGVTYKIHEVAPKDSNVIFRLSDTTTTAGRITSLFTHERMEPGGRFRKETFLAVEALSDLQEDQVSQDPYRQFHADFGLGRLYQNDYQPHCYVVKPSQIVCHFAKTVLNDLSMPGDFVHALPLNRVSTLFQPNDWKV</sequence>
<comment type="caution">
    <text evidence="1">The sequence shown here is derived from an EMBL/GenBank/DDBJ whole genome shotgun (WGS) entry which is preliminary data.</text>
</comment>
<evidence type="ECO:0000313" key="1">
    <source>
        <dbReference type="EMBL" id="KAI0039183.1"/>
    </source>
</evidence>
<dbReference type="EMBL" id="MU276343">
    <property type="protein sequence ID" value="KAI0039183.1"/>
    <property type="molecule type" value="Genomic_DNA"/>
</dbReference>
<evidence type="ECO:0000313" key="2">
    <source>
        <dbReference type="Proteomes" id="UP000814033"/>
    </source>
</evidence>
<feature type="non-terminal residue" evidence="1">
    <location>
        <position position="1"/>
    </location>
</feature>
<reference evidence="1" key="2">
    <citation type="journal article" date="2022" name="New Phytol.">
        <title>Evolutionary transition to the ectomycorrhizal habit in the genomes of a hyperdiverse lineage of mushroom-forming fungi.</title>
        <authorList>
            <person name="Looney B."/>
            <person name="Miyauchi S."/>
            <person name="Morin E."/>
            <person name="Drula E."/>
            <person name="Courty P.E."/>
            <person name="Kohler A."/>
            <person name="Kuo A."/>
            <person name="LaButti K."/>
            <person name="Pangilinan J."/>
            <person name="Lipzen A."/>
            <person name="Riley R."/>
            <person name="Andreopoulos W."/>
            <person name="He G."/>
            <person name="Johnson J."/>
            <person name="Nolan M."/>
            <person name="Tritt A."/>
            <person name="Barry K.W."/>
            <person name="Grigoriev I.V."/>
            <person name="Nagy L.G."/>
            <person name="Hibbett D."/>
            <person name="Henrissat B."/>
            <person name="Matheny P.B."/>
            <person name="Labbe J."/>
            <person name="Martin F.M."/>
        </authorList>
    </citation>
    <scope>NUCLEOTIDE SEQUENCE</scope>
    <source>
        <strain evidence="1">FP105234-sp</strain>
    </source>
</reference>
<accession>A0ACB8R5B1</accession>
<organism evidence="1 2">
    <name type="scientific">Auriscalpium vulgare</name>
    <dbReference type="NCBI Taxonomy" id="40419"/>
    <lineage>
        <taxon>Eukaryota</taxon>
        <taxon>Fungi</taxon>
        <taxon>Dikarya</taxon>
        <taxon>Basidiomycota</taxon>
        <taxon>Agaricomycotina</taxon>
        <taxon>Agaricomycetes</taxon>
        <taxon>Russulales</taxon>
        <taxon>Auriscalpiaceae</taxon>
        <taxon>Auriscalpium</taxon>
    </lineage>
</organism>
<proteinExistence type="predicted"/>
<keyword evidence="2" id="KW-1185">Reference proteome</keyword>
<protein>
    <submittedName>
        <fullName evidence="1">Uncharacterized protein</fullName>
    </submittedName>
</protein>
<reference evidence="1" key="1">
    <citation type="submission" date="2021-02" db="EMBL/GenBank/DDBJ databases">
        <authorList>
            <consortium name="DOE Joint Genome Institute"/>
            <person name="Ahrendt S."/>
            <person name="Looney B.P."/>
            <person name="Miyauchi S."/>
            <person name="Morin E."/>
            <person name="Drula E."/>
            <person name="Courty P.E."/>
            <person name="Chicoki N."/>
            <person name="Fauchery L."/>
            <person name="Kohler A."/>
            <person name="Kuo A."/>
            <person name="Labutti K."/>
            <person name="Pangilinan J."/>
            <person name="Lipzen A."/>
            <person name="Riley R."/>
            <person name="Andreopoulos W."/>
            <person name="He G."/>
            <person name="Johnson J."/>
            <person name="Barry K.W."/>
            <person name="Grigoriev I.V."/>
            <person name="Nagy L."/>
            <person name="Hibbett D."/>
            <person name="Henrissat B."/>
            <person name="Matheny P.B."/>
            <person name="Labbe J."/>
            <person name="Martin F."/>
        </authorList>
    </citation>
    <scope>NUCLEOTIDE SEQUENCE</scope>
    <source>
        <strain evidence="1">FP105234-sp</strain>
    </source>
</reference>